<keyword evidence="5" id="KW-1185">Reference proteome</keyword>
<name>A0A4V0YQF7_9BACT</name>
<sequence length="541" mass="61886">MISRRISRKVENDDYRRLARYIRAADHEDEKSLMSWCAGCWADDDFELAIREVADTQALNTRTTREKTYHLIVSFRPEDEAKLTPEMLKEIELEFAKALGFEEHQRHCGVHKNTNNLHMHVAYNMIHPEKLSRHEPFRDYHLRDRVCRELERRFGLAIDNGRSVESTEPKLTPVAATVEAQTGQQSFDGYVKERRGPILEALGQSAGWQQVHAAFARYGLEIRPHGNGLVIKDRNGKHAIKASSLDRSLSMGNLVRRFGAYAPPGQAKEHYPEDERFTAKPVHREPNRGALYAEYQAGIITRKAALEDLNTRTQAELESIRIRWDKERQEISREFFGRHRLVLLKVARLHEEKNRLQVRKRINAEREKVRQVTPYRSWTDFLRWKAGQGNETALAILRSKAQLVEPESAPPRRGQREDIQEKWLNEQLKIATSAGVNSPTRRGLLAVAKAGELAELETSTQDKRRLFSGFTSSIDTKGTVFLNLASGGTIRDTGRQIIFSNDDATREAALLYAKAKWGKNIRVIGNAVSLPAKTQTIDITR</sequence>
<dbReference type="Pfam" id="PF03432">
    <property type="entry name" value="Relaxase"/>
    <property type="match status" value="1"/>
</dbReference>
<reference evidence="4 5" key="1">
    <citation type="submission" date="2018-02" db="EMBL/GenBank/DDBJ databases">
        <title>Genome sequence of Desulfovibrio carbinolicus DSM 3852.</title>
        <authorList>
            <person name="Wilbanks E."/>
            <person name="Skennerton C.T."/>
            <person name="Orphan V.J."/>
        </authorList>
    </citation>
    <scope>NUCLEOTIDE SEQUENCE [LARGE SCALE GENOMIC DNA]</scope>
    <source>
        <strain evidence="4 5">DSM 3852</strain>
    </source>
</reference>
<evidence type="ECO:0000313" key="5">
    <source>
        <dbReference type="Proteomes" id="UP000293296"/>
    </source>
</evidence>
<dbReference type="AlphaFoldDB" id="A0A4V0YQF7"/>
<evidence type="ECO:0000259" key="2">
    <source>
        <dbReference type="Pfam" id="PF18821"/>
    </source>
</evidence>
<gene>
    <name evidence="4" type="ORF">C3Y92_02340</name>
</gene>
<dbReference type="OrthoDB" id="5359237at2"/>
<dbReference type="RefSeq" id="WP_129349144.1">
    <property type="nucleotide sequence ID" value="NZ_CP026538.1"/>
</dbReference>
<dbReference type="NCBIfam" id="NF041893">
    <property type="entry name" value="TraI_MobP_relax"/>
    <property type="match status" value="1"/>
</dbReference>
<dbReference type="InterPro" id="IPR040677">
    <property type="entry name" value="LPD7"/>
</dbReference>
<feature type="domain" description="Large polyvalent protein-associated" evidence="2">
    <location>
        <begin position="470"/>
        <end position="526"/>
    </location>
</feature>
<dbReference type="InterPro" id="IPR054462">
    <property type="entry name" value="TraI_M"/>
</dbReference>
<evidence type="ECO:0000313" key="4">
    <source>
        <dbReference type="EMBL" id="QAZ66142.1"/>
    </source>
</evidence>
<dbReference type="InterPro" id="IPR049751">
    <property type="entry name" value="TraI/MobA_relaxases"/>
</dbReference>
<accession>A0A4V0YQF7</accession>
<feature type="domain" description="MobA/VirD2-like nuclease" evidence="1">
    <location>
        <begin position="30"/>
        <end position="156"/>
    </location>
</feature>
<dbReference type="Pfam" id="PF22863">
    <property type="entry name" value="TraI_middle"/>
    <property type="match status" value="1"/>
</dbReference>
<dbReference type="Pfam" id="PF18821">
    <property type="entry name" value="LPD7"/>
    <property type="match status" value="1"/>
</dbReference>
<evidence type="ECO:0000259" key="3">
    <source>
        <dbReference type="Pfam" id="PF22863"/>
    </source>
</evidence>
<proteinExistence type="predicted"/>
<dbReference type="EMBL" id="CP026538">
    <property type="protein sequence ID" value="QAZ66142.1"/>
    <property type="molecule type" value="Genomic_DNA"/>
</dbReference>
<dbReference type="Proteomes" id="UP000293296">
    <property type="component" value="Chromosome"/>
</dbReference>
<feature type="domain" description="TraI-like middle" evidence="3">
    <location>
        <begin position="175"/>
        <end position="263"/>
    </location>
</feature>
<dbReference type="KEGG" id="dcb:C3Y92_02340"/>
<dbReference type="InterPro" id="IPR005094">
    <property type="entry name" value="Endonuclease_MobA/VirD2"/>
</dbReference>
<evidence type="ECO:0000259" key="1">
    <source>
        <dbReference type="Pfam" id="PF03432"/>
    </source>
</evidence>
<protein>
    <submittedName>
        <fullName evidence="4">Relaxase</fullName>
    </submittedName>
</protein>
<organism evidence="4 5">
    <name type="scientific">Solidesulfovibrio carbinolicus</name>
    <dbReference type="NCBI Taxonomy" id="296842"/>
    <lineage>
        <taxon>Bacteria</taxon>
        <taxon>Pseudomonadati</taxon>
        <taxon>Thermodesulfobacteriota</taxon>
        <taxon>Desulfovibrionia</taxon>
        <taxon>Desulfovibrionales</taxon>
        <taxon>Desulfovibrionaceae</taxon>
        <taxon>Solidesulfovibrio</taxon>
    </lineage>
</organism>